<keyword evidence="1" id="KW-0227">DNA damage</keyword>
<dbReference type="Gene3D" id="3.40.50.300">
    <property type="entry name" value="P-loop containing nucleotide triphosphate hydrolases"/>
    <property type="match status" value="1"/>
</dbReference>
<dbReference type="PANTHER" id="PTHR47642">
    <property type="entry name" value="ATP-DEPENDENT DNA HELICASE"/>
    <property type="match status" value="1"/>
</dbReference>
<keyword evidence="1" id="KW-0378">Hydrolase</keyword>
<keyword evidence="1" id="KW-0347">Helicase</keyword>
<protein>
    <recommendedName>
        <fullName evidence="1">ATP-dependent DNA helicase</fullName>
        <ecNumber evidence="1">5.6.2.3</ecNumber>
    </recommendedName>
</protein>
<dbReference type="EMBL" id="JAHRHJ020003813">
    <property type="protein sequence ID" value="KAH9289470.1"/>
    <property type="molecule type" value="Genomic_DNA"/>
</dbReference>
<feature type="non-terminal residue" evidence="3">
    <location>
        <position position="1"/>
    </location>
</feature>
<dbReference type="GO" id="GO:0016787">
    <property type="term" value="F:hydrolase activity"/>
    <property type="evidence" value="ECO:0007669"/>
    <property type="project" value="UniProtKB-KW"/>
</dbReference>
<dbReference type="EC" id="5.6.2.3" evidence="1"/>
<keyword evidence="4" id="KW-1185">Reference proteome</keyword>
<evidence type="ECO:0000313" key="3">
    <source>
        <dbReference type="EMBL" id="KAH9289470.1"/>
    </source>
</evidence>
<dbReference type="InterPro" id="IPR027417">
    <property type="entry name" value="P-loop_NTPase"/>
</dbReference>
<dbReference type="GO" id="GO:0006281">
    <property type="term" value="P:DNA repair"/>
    <property type="evidence" value="ECO:0007669"/>
    <property type="project" value="UniProtKB-KW"/>
</dbReference>
<accession>A0AA38BSG7</accession>
<dbReference type="Proteomes" id="UP000824469">
    <property type="component" value="Unassembled WGS sequence"/>
</dbReference>
<dbReference type="PANTHER" id="PTHR47642:SF5">
    <property type="entry name" value="ATP-DEPENDENT DNA HELICASE"/>
    <property type="match status" value="1"/>
</dbReference>
<evidence type="ECO:0000256" key="1">
    <source>
        <dbReference type="RuleBase" id="RU363044"/>
    </source>
</evidence>
<reference evidence="3 4" key="1">
    <citation type="journal article" date="2021" name="Nat. Plants">
        <title>The Taxus genome provides insights into paclitaxel biosynthesis.</title>
        <authorList>
            <person name="Xiong X."/>
            <person name="Gou J."/>
            <person name="Liao Q."/>
            <person name="Li Y."/>
            <person name="Zhou Q."/>
            <person name="Bi G."/>
            <person name="Li C."/>
            <person name="Du R."/>
            <person name="Wang X."/>
            <person name="Sun T."/>
            <person name="Guo L."/>
            <person name="Liang H."/>
            <person name="Lu P."/>
            <person name="Wu Y."/>
            <person name="Zhang Z."/>
            <person name="Ro D.K."/>
            <person name="Shang Y."/>
            <person name="Huang S."/>
            <person name="Yan J."/>
        </authorList>
    </citation>
    <scope>NUCLEOTIDE SEQUENCE [LARGE SCALE GENOMIC DNA]</scope>
    <source>
        <strain evidence="3">Ta-2019</strain>
    </source>
</reference>
<dbReference type="AlphaFoldDB" id="A0AA38BSG7"/>
<name>A0AA38BSG7_TAXCH</name>
<evidence type="ECO:0000259" key="2">
    <source>
        <dbReference type="Pfam" id="PF05970"/>
    </source>
</evidence>
<dbReference type="InterPro" id="IPR051055">
    <property type="entry name" value="PIF1_helicase"/>
</dbReference>
<keyword evidence="1" id="KW-0234">DNA repair</keyword>
<dbReference type="GO" id="GO:0005524">
    <property type="term" value="F:ATP binding"/>
    <property type="evidence" value="ECO:0007669"/>
    <property type="project" value="UniProtKB-KW"/>
</dbReference>
<keyword evidence="1" id="KW-0067">ATP-binding</keyword>
<comment type="similarity">
    <text evidence="1">Belongs to the helicase family.</text>
</comment>
<feature type="domain" description="DNA helicase Pif1-like DEAD-box helicase" evidence="2">
    <location>
        <begin position="1"/>
        <end position="132"/>
    </location>
</feature>
<sequence>TGKTFTAKMIFETLIRIYSNSTKSDPLKPKGLILAFTGKAAYNAGGTTFHSALLLPFNKSLLTPLGAERLDTLSKHYQQLQLVFIDEISLVGAQLLYHTDNRLRDIKQTPTVHFGNIDMVFCGDFYQAQPVNDCFVFEPPRIDKQPIPYGFWADKVK</sequence>
<gene>
    <name evidence="3" type="ORF">KI387_033587</name>
</gene>
<proteinExistence type="inferred from homology"/>
<dbReference type="GO" id="GO:0006310">
    <property type="term" value="P:DNA recombination"/>
    <property type="evidence" value="ECO:0007669"/>
    <property type="project" value="UniProtKB-KW"/>
</dbReference>
<comment type="catalytic activity">
    <reaction evidence="1">
        <text>ATP + H2O = ADP + phosphate + H(+)</text>
        <dbReference type="Rhea" id="RHEA:13065"/>
        <dbReference type="ChEBI" id="CHEBI:15377"/>
        <dbReference type="ChEBI" id="CHEBI:15378"/>
        <dbReference type="ChEBI" id="CHEBI:30616"/>
        <dbReference type="ChEBI" id="CHEBI:43474"/>
        <dbReference type="ChEBI" id="CHEBI:456216"/>
        <dbReference type="EC" id="5.6.2.3"/>
    </reaction>
</comment>
<keyword evidence="1" id="KW-0233">DNA recombination</keyword>
<dbReference type="Pfam" id="PF05970">
    <property type="entry name" value="PIF1"/>
    <property type="match status" value="1"/>
</dbReference>
<keyword evidence="1" id="KW-0547">Nucleotide-binding</keyword>
<dbReference type="GO" id="GO:0043139">
    <property type="term" value="F:5'-3' DNA helicase activity"/>
    <property type="evidence" value="ECO:0007669"/>
    <property type="project" value="UniProtKB-EC"/>
</dbReference>
<evidence type="ECO:0000313" key="4">
    <source>
        <dbReference type="Proteomes" id="UP000824469"/>
    </source>
</evidence>
<dbReference type="InterPro" id="IPR010285">
    <property type="entry name" value="DNA_helicase_pif1-like_DEAD"/>
</dbReference>
<feature type="non-terminal residue" evidence="3">
    <location>
        <position position="157"/>
    </location>
</feature>
<comment type="caution">
    <text evidence="3">The sequence shown here is derived from an EMBL/GenBank/DDBJ whole genome shotgun (WGS) entry which is preliminary data.</text>
</comment>
<dbReference type="GO" id="GO:0000723">
    <property type="term" value="P:telomere maintenance"/>
    <property type="evidence" value="ECO:0007669"/>
    <property type="project" value="InterPro"/>
</dbReference>
<organism evidence="3 4">
    <name type="scientific">Taxus chinensis</name>
    <name type="common">Chinese yew</name>
    <name type="synonym">Taxus wallichiana var. chinensis</name>
    <dbReference type="NCBI Taxonomy" id="29808"/>
    <lineage>
        <taxon>Eukaryota</taxon>
        <taxon>Viridiplantae</taxon>
        <taxon>Streptophyta</taxon>
        <taxon>Embryophyta</taxon>
        <taxon>Tracheophyta</taxon>
        <taxon>Spermatophyta</taxon>
        <taxon>Pinopsida</taxon>
        <taxon>Pinidae</taxon>
        <taxon>Conifers II</taxon>
        <taxon>Cupressales</taxon>
        <taxon>Taxaceae</taxon>
        <taxon>Taxus</taxon>
    </lineage>
</organism>
<dbReference type="SUPFAM" id="SSF52540">
    <property type="entry name" value="P-loop containing nucleoside triphosphate hydrolases"/>
    <property type="match status" value="1"/>
</dbReference>
<comment type="cofactor">
    <cofactor evidence="1">
        <name>Mg(2+)</name>
        <dbReference type="ChEBI" id="CHEBI:18420"/>
    </cofactor>
</comment>